<protein>
    <submittedName>
        <fullName evidence="2">Uncharacterized protein</fullName>
    </submittedName>
</protein>
<evidence type="ECO:0000256" key="1">
    <source>
        <dbReference type="SAM" id="MobiDB-lite"/>
    </source>
</evidence>
<organism evidence="2">
    <name type="scientific">Mycobacterium xenopi 4042</name>
    <dbReference type="NCBI Taxonomy" id="1299334"/>
    <lineage>
        <taxon>Bacteria</taxon>
        <taxon>Bacillati</taxon>
        <taxon>Actinomycetota</taxon>
        <taxon>Actinomycetes</taxon>
        <taxon>Mycobacteriales</taxon>
        <taxon>Mycobacteriaceae</taxon>
        <taxon>Mycobacterium</taxon>
    </lineage>
</organism>
<feature type="region of interest" description="Disordered" evidence="1">
    <location>
        <begin position="1"/>
        <end position="40"/>
    </location>
</feature>
<name>X7ZWN5_MYCXE</name>
<proteinExistence type="predicted"/>
<dbReference type="AlphaFoldDB" id="X7ZWN5"/>
<dbReference type="EMBL" id="JAOB01000068">
    <property type="protein sequence ID" value="EUA24017.1"/>
    <property type="molecule type" value="Genomic_DNA"/>
</dbReference>
<comment type="caution">
    <text evidence="2">The sequence shown here is derived from an EMBL/GenBank/DDBJ whole genome shotgun (WGS) entry which is preliminary data.</text>
</comment>
<feature type="compositionally biased region" description="Low complexity" evidence="1">
    <location>
        <begin position="1"/>
        <end position="20"/>
    </location>
</feature>
<reference evidence="2" key="1">
    <citation type="submission" date="2014-01" db="EMBL/GenBank/DDBJ databases">
        <authorList>
            <person name="Brown-Elliot B."/>
            <person name="Wallace R."/>
            <person name="Lenaerts A."/>
            <person name="Ordway D."/>
            <person name="DeGroote M.A."/>
            <person name="Parker T."/>
            <person name="Sizemore C."/>
            <person name="Tallon L.J."/>
            <person name="Sadzewicz L.K."/>
            <person name="Sengamalay N."/>
            <person name="Fraser C.M."/>
            <person name="Hine E."/>
            <person name="Shefchek K.A."/>
            <person name="Das S.P."/>
            <person name="Tettelin H."/>
        </authorList>
    </citation>
    <scope>NUCLEOTIDE SEQUENCE [LARGE SCALE GENOMIC DNA]</scope>
    <source>
        <strain evidence="2">4042</strain>
    </source>
</reference>
<accession>X7ZWN5</accession>
<dbReference type="PATRIC" id="fig|1299334.3.peg.6939"/>
<evidence type="ECO:0000313" key="2">
    <source>
        <dbReference type="EMBL" id="EUA24017.1"/>
    </source>
</evidence>
<gene>
    <name evidence="2" type="ORF">I553_3505</name>
</gene>
<sequence>MTSTTSPPATTTTSASLPSPDAGTHRRGRLFDADRPRRYW</sequence>
<feature type="compositionally biased region" description="Basic and acidic residues" evidence="1">
    <location>
        <begin position="29"/>
        <end position="40"/>
    </location>
</feature>